<comment type="caution">
    <text evidence="2">The sequence shown here is derived from an EMBL/GenBank/DDBJ whole genome shotgun (WGS) entry which is preliminary data.</text>
</comment>
<dbReference type="Gene3D" id="3.30.450.180">
    <property type="match status" value="1"/>
</dbReference>
<dbReference type="Pfam" id="PF13560">
    <property type="entry name" value="HTH_31"/>
    <property type="match status" value="1"/>
</dbReference>
<evidence type="ECO:0000259" key="1">
    <source>
        <dbReference type="PROSITE" id="PS50943"/>
    </source>
</evidence>
<dbReference type="EMBL" id="JAMSLR010000008">
    <property type="protein sequence ID" value="MCM8749794.1"/>
    <property type="molecule type" value="Genomic_DNA"/>
</dbReference>
<dbReference type="SUPFAM" id="SSF47413">
    <property type="entry name" value="lambda repressor-like DNA-binding domains"/>
    <property type="match status" value="1"/>
</dbReference>
<dbReference type="Gene3D" id="1.10.260.40">
    <property type="entry name" value="lambda repressor-like DNA-binding domains"/>
    <property type="match status" value="1"/>
</dbReference>
<feature type="domain" description="HTH cro/C1-type" evidence="1">
    <location>
        <begin position="16"/>
        <end position="71"/>
    </location>
</feature>
<dbReference type="CDD" id="cd00093">
    <property type="entry name" value="HTH_XRE"/>
    <property type="match status" value="1"/>
</dbReference>
<dbReference type="InterPro" id="IPR041413">
    <property type="entry name" value="MLTR_LBD"/>
</dbReference>
<keyword evidence="3" id="KW-1185">Reference proteome</keyword>
<dbReference type="Proteomes" id="UP001165306">
    <property type="component" value="Unassembled WGS sequence"/>
</dbReference>
<reference evidence="2" key="1">
    <citation type="submission" date="2022-06" db="EMBL/GenBank/DDBJ databases">
        <title>CFH 74404 Thermomicrobiaceae sp.</title>
        <authorList>
            <person name="Ming H."/>
            <person name="Li W.-J."/>
            <person name="Zhao Z."/>
        </authorList>
    </citation>
    <scope>NUCLEOTIDE SEQUENCE</scope>
    <source>
        <strain evidence="2">CFH 74404</strain>
    </source>
</reference>
<name>A0AA41WB77_9BACT</name>
<organism evidence="2 3">
    <name type="scientific">Thermalbibacter longus</name>
    <dbReference type="NCBI Taxonomy" id="2951981"/>
    <lineage>
        <taxon>Bacteria</taxon>
        <taxon>Pseudomonadati</taxon>
        <taxon>Thermomicrobiota</taxon>
        <taxon>Thermomicrobia</taxon>
        <taxon>Thermomicrobiales</taxon>
        <taxon>Thermomicrobiaceae</taxon>
        <taxon>Thermalbibacter</taxon>
    </lineage>
</organism>
<dbReference type="SMART" id="SM00530">
    <property type="entry name" value="HTH_XRE"/>
    <property type="match status" value="1"/>
</dbReference>
<accession>A0AA41WB77</accession>
<evidence type="ECO:0000313" key="3">
    <source>
        <dbReference type="Proteomes" id="UP001165306"/>
    </source>
</evidence>
<sequence length="288" mass="32412">MSRVTIQRGSLGGARLRALRERLGRTQLWVELEAGLGTGYLQRVESGRVAQPSRETVERILDALGARFSERREIMELFGYRVSVPLPSEEDIRWARDVSRAELDAFPFPAYVLDCTTRLLSWNGRVPDLFAVSPRDPTLGGLAGDPLLVAWFDPASQAGRLVAEPDTTLLAMIYALRHELAQFYDETWCQALLARLLALPRFREYWQQAEQSAPPPTAARALIPLRLTAGGAGVLSFRLASEPFTRDARFRVIYFFPDDLQTMKYYAAGRKERDGSSLPPDQQIDPSR</sequence>
<dbReference type="AlphaFoldDB" id="A0AA41WB77"/>
<dbReference type="GO" id="GO:0003677">
    <property type="term" value="F:DNA binding"/>
    <property type="evidence" value="ECO:0007669"/>
    <property type="project" value="InterPro"/>
</dbReference>
<gene>
    <name evidence="2" type="ORF">NET02_11600</name>
</gene>
<protein>
    <submittedName>
        <fullName evidence="2">Helix-turn-helix domain-containing protein</fullName>
    </submittedName>
</protein>
<evidence type="ECO:0000313" key="2">
    <source>
        <dbReference type="EMBL" id="MCM8749794.1"/>
    </source>
</evidence>
<dbReference type="Pfam" id="PF17765">
    <property type="entry name" value="MLTR_LBD"/>
    <property type="match status" value="1"/>
</dbReference>
<dbReference type="PROSITE" id="PS50943">
    <property type="entry name" value="HTH_CROC1"/>
    <property type="match status" value="1"/>
</dbReference>
<dbReference type="InterPro" id="IPR001387">
    <property type="entry name" value="Cro/C1-type_HTH"/>
</dbReference>
<dbReference type="PANTHER" id="PTHR35010:SF4">
    <property type="entry name" value="BLL5781 PROTEIN"/>
    <property type="match status" value="1"/>
</dbReference>
<dbReference type="InterPro" id="IPR010982">
    <property type="entry name" value="Lambda_DNA-bd_dom_sf"/>
</dbReference>
<dbReference type="PANTHER" id="PTHR35010">
    <property type="entry name" value="BLL4672 PROTEIN-RELATED"/>
    <property type="match status" value="1"/>
</dbReference>
<proteinExistence type="predicted"/>
<dbReference type="RefSeq" id="WP_284057578.1">
    <property type="nucleotide sequence ID" value="NZ_JAMSLR010000008.1"/>
</dbReference>